<evidence type="ECO:0000313" key="18">
    <source>
        <dbReference type="EMBL" id="CAH1103377.1"/>
    </source>
</evidence>
<keyword evidence="6" id="KW-0224">Dipeptidase</keyword>
<dbReference type="FunFam" id="3.90.230.10:FF:000002">
    <property type="entry name" value="Xaa-Pro aminopeptidase 3"/>
    <property type="match status" value="1"/>
</dbReference>
<name>A0A9P0CH63_9CUCU</name>
<dbReference type="InterPro" id="IPR007865">
    <property type="entry name" value="Aminopep_P_N"/>
</dbReference>
<keyword evidence="8" id="KW-0464">Manganese</keyword>
<evidence type="ECO:0000256" key="4">
    <source>
        <dbReference type="ARBA" id="ARBA00022723"/>
    </source>
</evidence>
<dbReference type="EMBL" id="OV651826">
    <property type="protein sequence ID" value="CAH1103377.1"/>
    <property type="molecule type" value="Genomic_DNA"/>
</dbReference>
<comment type="subunit">
    <text evidence="2">Homodimer.</text>
</comment>
<dbReference type="GO" id="GO:0070006">
    <property type="term" value="F:metalloaminopeptidase activity"/>
    <property type="evidence" value="ECO:0007669"/>
    <property type="project" value="InterPro"/>
</dbReference>
<evidence type="ECO:0000256" key="5">
    <source>
        <dbReference type="ARBA" id="ARBA00022801"/>
    </source>
</evidence>
<evidence type="ECO:0000313" key="19">
    <source>
        <dbReference type="Proteomes" id="UP001153636"/>
    </source>
</evidence>
<dbReference type="GO" id="GO:0030145">
    <property type="term" value="F:manganese ion binding"/>
    <property type="evidence" value="ECO:0007669"/>
    <property type="project" value="InterPro"/>
</dbReference>
<evidence type="ECO:0000256" key="11">
    <source>
        <dbReference type="ARBA" id="ARBA00044141"/>
    </source>
</evidence>
<dbReference type="EC" id="3.4.13.9" evidence="10"/>
<dbReference type="SUPFAM" id="SSF55920">
    <property type="entry name" value="Creatinase/aminopeptidase"/>
    <property type="match status" value="1"/>
</dbReference>
<evidence type="ECO:0000256" key="14">
    <source>
        <dbReference type="ARBA" id="ARBA00044351"/>
    </source>
</evidence>
<dbReference type="PROSITE" id="PS00491">
    <property type="entry name" value="PROLINE_PEPTIDASE"/>
    <property type="match status" value="1"/>
</dbReference>
<dbReference type="InterPro" id="IPR036005">
    <property type="entry name" value="Creatinase/aminopeptidase-like"/>
</dbReference>
<evidence type="ECO:0000256" key="2">
    <source>
        <dbReference type="ARBA" id="ARBA00011738"/>
    </source>
</evidence>
<dbReference type="InterPro" id="IPR001131">
    <property type="entry name" value="Peptidase_M24B_aminopep-P_CS"/>
</dbReference>
<dbReference type="Gene3D" id="3.40.350.10">
    <property type="entry name" value="Creatinase/prolidase N-terminal domain"/>
    <property type="match status" value="1"/>
</dbReference>
<evidence type="ECO:0000256" key="10">
    <source>
        <dbReference type="ARBA" id="ARBA00044051"/>
    </source>
</evidence>
<comment type="catalytic activity">
    <reaction evidence="15">
        <text>Xaa-L-Pro dipeptide + H2O = an L-alpha-amino acid + L-proline</text>
        <dbReference type="Rhea" id="RHEA:76407"/>
        <dbReference type="ChEBI" id="CHEBI:15377"/>
        <dbReference type="ChEBI" id="CHEBI:59869"/>
        <dbReference type="ChEBI" id="CHEBI:60039"/>
        <dbReference type="ChEBI" id="CHEBI:195196"/>
        <dbReference type="EC" id="3.4.13.9"/>
    </reaction>
</comment>
<accession>A0A9P0CH63</accession>
<dbReference type="GO" id="GO:0102009">
    <property type="term" value="F:proline dipeptidase activity"/>
    <property type="evidence" value="ECO:0007669"/>
    <property type="project" value="UniProtKB-EC"/>
</dbReference>
<dbReference type="GO" id="GO:0006508">
    <property type="term" value="P:proteolysis"/>
    <property type="evidence" value="ECO:0007669"/>
    <property type="project" value="UniProtKB-KW"/>
</dbReference>
<dbReference type="Pfam" id="PF05195">
    <property type="entry name" value="AMP_N"/>
    <property type="match status" value="1"/>
</dbReference>
<sequence length="490" mass="54744">MAEEQTNIAGSLCMGPHTLNISTKLFETNRKRLVDALQKVKENSTVVLQGGSEVSFYDTDTSYIFKQESYFNWCFGVTEADAYGVIDIITGQSYLFFPRLPADYAVWMGPLKTLEDFKNKYKVDHVHYIEELPAVLQKLNRGHLLTLTGRNSDSGLTSKEATFDGIEKFKVDNKTLFPIIANLRVYKSELEIEVIKYVVEVSSAAHRHVMRLAKAGLYEYQCESEFLNYCYKNGGCRHSAYTCICGSGINSAVLHYGHAGCPNNYQLKEGMLCLFDMGGSYYGYAADITVTFPVNGKFTAQQKLIYEAVLKSNEAVFKAGKPGTSWADMHLLSNRVLLEELKNGGLLQGSVDEMMHEDLAAIFQPHGLGHFLGLDVHDVGGYLDGCPERSSRPGLKSLRTSRTLEKNMVLTIEPGCYFIDPLLDKALADPNKSKFLVPSVLNTFRGFGGVRIEDDILVTENGIINLTKVPRTVQEIEDWIAGKDDERKYA</sequence>
<dbReference type="Gene3D" id="3.90.230.10">
    <property type="entry name" value="Creatinase/methionine aminopeptidase superfamily"/>
    <property type="match status" value="1"/>
</dbReference>
<dbReference type="SMART" id="SM01011">
    <property type="entry name" value="AMP_N"/>
    <property type="match status" value="1"/>
</dbReference>
<gene>
    <name evidence="18" type="ORF">PSYICH_LOCUS4536</name>
</gene>
<dbReference type="PANTHER" id="PTHR48480:SF2">
    <property type="entry name" value="PEPTIDASE D"/>
    <property type="match status" value="1"/>
</dbReference>
<keyword evidence="5" id="KW-0378">Hydrolase</keyword>
<organism evidence="18 19">
    <name type="scientific">Psylliodes chrysocephalus</name>
    <dbReference type="NCBI Taxonomy" id="3402493"/>
    <lineage>
        <taxon>Eukaryota</taxon>
        <taxon>Metazoa</taxon>
        <taxon>Ecdysozoa</taxon>
        <taxon>Arthropoda</taxon>
        <taxon>Hexapoda</taxon>
        <taxon>Insecta</taxon>
        <taxon>Pterygota</taxon>
        <taxon>Neoptera</taxon>
        <taxon>Endopterygota</taxon>
        <taxon>Coleoptera</taxon>
        <taxon>Polyphaga</taxon>
        <taxon>Cucujiformia</taxon>
        <taxon>Chrysomeloidea</taxon>
        <taxon>Chrysomelidae</taxon>
        <taxon>Galerucinae</taxon>
        <taxon>Alticini</taxon>
        <taxon>Psylliodes</taxon>
    </lineage>
</organism>
<keyword evidence="7" id="KW-0482">Metalloprotease</keyword>
<dbReference type="OrthoDB" id="10261878at2759"/>
<dbReference type="CDD" id="cd01087">
    <property type="entry name" value="Prolidase"/>
    <property type="match status" value="1"/>
</dbReference>
<evidence type="ECO:0000256" key="16">
    <source>
        <dbReference type="RuleBase" id="RU000590"/>
    </source>
</evidence>
<reference evidence="18" key="1">
    <citation type="submission" date="2022-01" db="EMBL/GenBank/DDBJ databases">
        <authorList>
            <person name="King R."/>
        </authorList>
    </citation>
    <scope>NUCLEOTIDE SEQUENCE</scope>
</reference>
<comment type="similarity">
    <text evidence="9">Belongs to the peptidase M24B family. Eukaryotic-type prolidase subfamily.</text>
</comment>
<dbReference type="Pfam" id="PF00557">
    <property type="entry name" value="Peptidase_M24"/>
    <property type="match status" value="1"/>
</dbReference>
<evidence type="ECO:0000256" key="9">
    <source>
        <dbReference type="ARBA" id="ARBA00043990"/>
    </source>
</evidence>
<proteinExistence type="inferred from homology"/>
<keyword evidence="3" id="KW-0645">Protease</keyword>
<evidence type="ECO:0000256" key="12">
    <source>
        <dbReference type="ARBA" id="ARBA00044252"/>
    </source>
</evidence>
<dbReference type="PANTHER" id="PTHR48480">
    <property type="match status" value="1"/>
</dbReference>
<dbReference type="Proteomes" id="UP001153636">
    <property type="component" value="Chromosome 14"/>
</dbReference>
<protein>
    <recommendedName>
        <fullName evidence="11">Xaa-Pro dipeptidase</fullName>
        <ecNumber evidence="10">3.4.13.9</ecNumber>
    </recommendedName>
    <alternativeName>
        <fullName evidence="14">Imidodipeptidase</fullName>
    </alternativeName>
    <alternativeName>
        <fullName evidence="12">Peptidase D</fullName>
    </alternativeName>
    <alternativeName>
        <fullName evidence="13">Proline dipeptidase</fullName>
    </alternativeName>
</protein>
<comment type="cofactor">
    <cofactor evidence="1">
        <name>Mn(2+)</name>
        <dbReference type="ChEBI" id="CHEBI:29035"/>
    </cofactor>
</comment>
<dbReference type="InterPro" id="IPR000994">
    <property type="entry name" value="Pept_M24"/>
</dbReference>
<evidence type="ECO:0000259" key="17">
    <source>
        <dbReference type="SMART" id="SM01011"/>
    </source>
</evidence>
<keyword evidence="4 16" id="KW-0479">Metal-binding</keyword>
<evidence type="ECO:0000256" key="8">
    <source>
        <dbReference type="ARBA" id="ARBA00023211"/>
    </source>
</evidence>
<dbReference type="SUPFAM" id="SSF53092">
    <property type="entry name" value="Creatinase/prolidase N-terminal domain"/>
    <property type="match status" value="1"/>
</dbReference>
<evidence type="ECO:0000256" key="3">
    <source>
        <dbReference type="ARBA" id="ARBA00022670"/>
    </source>
</evidence>
<evidence type="ECO:0000256" key="7">
    <source>
        <dbReference type="ARBA" id="ARBA00023049"/>
    </source>
</evidence>
<evidence type="ECO:0000256" key="6">
    <source>
        <dbReference type="ARBA" id="ARBA00022997"/>
    </source>
</evidence>
<feature type="domain" description="Aminopeptidase P N-terminal" evidence="17">
    <location>
        <begin position="21"/>
        <end position="155"/>
    </location>
</feature>
<keyword evidence="19" id="KW-1185">Reference proteome</keyword>
<dbReference type="AlphaFoldDB" id="A0A9P0CH63"/>
<dbReference type="InterPro" id="IPR029149">
    <property type="entry name" value="Creatin/AminoP/Spt16_N"/>
</dbReference>
<dbReference type="InterPro" id="IPR052433">
    <property type="entry name" value="X-Pro_dipept-like"/>
</dbReference>
<evidence type="ECO:0000256" key="15">
    <source>
        <dbReference type="ARBA" id="ARBA00048994"/>
    </source>
</evidence>
<evidence type="ECO:0000256" key="1">
    <source>
        <dbReference type="ARBA" id="ARBA00001936"/>
    </source>
</evidence>
<evidence type="ECO:0000256" key="13">
    <source>
        <dbReference type="ARBA" id="ARBA00044284"/>
    </source>
</evidence>